<accession>A0A9P6SMN0</accession>
<reference evidence="1" key="1">
    <citation type="submission" date="2019-07" db="EMBL/GenBank/DDBJ databases">
        <title>Hyphodiscus hymeniophilus genome sequencing and assembly.</title>
        <authorList>
            <person name="Kramer G."/>
            <person name="Nodwell J."/>
        </authorList>
    </citation>
    <scope>NUCLEOTIDE SEQUENCE</scope>
    <source>
        <strain evidence="1">ATCC 34498</strain>
    </source>
</reference>
<gene>
    <name evidence="1" type="ORF">D0Z07_9206</name>
</gene>
<sequence>MAYKVSHKLTIINHDISLFLEYNLGTIRQEWSLGADWPGEVVLKQLVLHACGLFIWAATTCRFIREGKRFARTRLDTILKASSSAVTAPEKHLNEIYLAVLKHSISSEYSEEEKEYHSGIALTSFHLLIKQDIKPSKGSCRRDI</sequence>
<protein>
    <submittedName>
        <fullName evidence="1">Uncharacterized protein</fullName>
    </submittedName>
</protein>
<dbReference type="OrthoDB" id="674604at2759"/>
<dbReference type="EMBL" id="VNKQ01000020">
    <property type="protein sequence ID" value="KAG0645104.1"/>
    <property type="molecule type" value="Genomic_DNA"/>
</dbReference>
<comment type="caution">
    <text evidence="1">The sequence shown here is derived from an EMBL/GenBank/DDBJ whole genome shotgun (WGS) entry which is preliminary data.</text>
</comment>
<dbReference type="Proteomes" id="UP000785200">
    <property type="component" value="Unassembled WGS sequence"/>
</dbReference>
<dbReference type="AlphaFoldDB" id="A0A9P6SMN0"/>
<proteinExistence type="predicted"/>
<name>A0A9P6SMN0_9HELO</name>
<evidence type="ECO:0000313" key="2">
    <source>
        <dbReference type="Proteomes" id="UP000785200"/>
    </source>
</evidence>
<organism evidence="1 2">
    <name type="scientific">Hyphodiscus hymeniophilus</name>
    <dbReference type="NCBI Taxonomy" id="353542"/>
    <lineage>
        <taxon>Eukaryota</taxon>
        <taxon>Fungi</taxon>
        <taxon>Dikarya</taxon>
        <taxon>Ascomycota</taxon>
        <taxon>Pezizomycotina</taxon>
        <taxon>Leotiomycetes</taxon>
        <taxon>Helotiales</taxon>
        <taxon>Hyphodiscaceae</taxon>
        <taxon>Hyphodiscus</taxon>
    </lineage>
</organism>
<keyword evidence="2" id="KW-1185">Reference proteome</keyword>
<evidence type="ECO:0000313" key="1">
    <source>
        <dbReference type="EMBL" id="KAG0645104.1"/>
    </source>
</evidence>